<accession>A0ACC2MLL6</accession>
<evidence type="ECO:0000313" key="2">
    <source>
        <dbReference type="Proteomes" id="UP001234297"/>
    </source>
</evidence>
<evidence type="ECO:0000313" key="1">
    <source>
        <dbReference type="EMBL" id="KAJ8646661.1"/>
    </source>
</evidence>
<comment type="caution">
    <text evidence="1">The sequence shown here is derived from an EMBL/GenBank/DDBJ whole genome shotgun (WGS) entry which is preliminary data.</text>
</comment>
<protein>
    <submittedName>
        <fullName evidence="1">Uncharacterized protein</fullName>
    </submittedName>
</protein>
<keyword evidence="2" id="KW-1185">Reference proteome</keyword>
<dbReference type="EMBL" id="CM056810">
    <property type="protein sequence ID" value="KAJ8646661.1"/>
    <property type="molecule type" value="Genomic_DNA"/>
</dbReference>
<proteinExistence type="predicted"/>
<name>A0ACC2MLL6_PERAE</name>
<sequence length="385" mass="42647">MYISSSSMNSLKSSSSDGPYLGVDHADATQRRKRKHELKSAETNLNHKVHLKGTSKVVGNSNGSAVRCGAERLVSSSAGSPTGCSVEVLSQDSGMRGCWFRGVIIKRHRDKLKVRYQDVQDADGTGYLEEWILASRVAAPDELGVRMCGRATVRPYPPQKGGLSMVFDVGHAVDAWCHDGWWEGILIRRESGDKFHVFFPGEQRTSVFSSSDLRRSLDWVCNRWNQIKERPDIANSILTDQFLKSTDGSLSSQVGASEKHPRVENIAHKDMAMCDTSPCSEPVIERHAYLEVPNLAQDNSLAQLKWSSSRKRRRSRESTARRVGSDNKKQCDGSSSSSQEDDGSSACKRFLISKPLTVDHDNCKYEGNDLFSASLPTLSSLVMSQ</sequence>
<reference evidence="1 2" key="1">
    <citation type="journal article" date="2022" name="Hortic Res">
        <title>A haplotype resolved chromosomal level avocado genome allows analysis of novel avocado genes.</title>
        <authorList>
            <person name="Nath O."/>
            <person name="Fletcher S.J."/>
            <person name="Hayward A."/>
            <person name="Shaw L.M."/>
            <person name="Masouleh A.K."/>
            <person name="Furtado A."/>
            <person name="Henry R.J."/>
            <person name="Mitter N."/>
        </authorList>
    </citation>
    <scope>NUCLEOTIDE SEQUENCE [LARGE SCALE GENOMIC DNA]</scope>
    <source>
        <strain evidence="2">cv. Hass</strain>
    </source>
</reference>
<organism evidence="1 2">
    <name type="scientific">Persea americana</name>
    <name type="common">Avocado</name>
    <dbReference type="NCBI Taxonomy" id="3435"/>
    <lineage>
        <taxon>Eukaryota</taxon>
        <taxon>Viridiplantae</taxon>
        <taxon>Streptophyta</taxon>
        <taxon>Embryophyta</taxon>
        <taxon>Tracheophyta</taxon>
        <taxon>Spermatophyta</taxon>
        <taxon>Magnoliopsida</taxon>
        <taxon>Magnoliidae</taxon>
        <taxon>Laurales</taxon>
        <taxon>Lauraceae</taxon>
        <taxon>Persea</taxon>
    </lineage>
</organism>
<gene>
    <name evidence="1" type="ORF">MRB53_008409</name>
</gene>
<dbReference type="Proteomes" id="UP001234297">
    <property type="component" value="Chromosome 2"/>
</dbReference>